<feature type="domain" description="DUF4485" evidence="2">
    <location>
        <begin position="6"/>
        <end position="86"/>
    </location>
</feature>
<keyword evidence="4" id="KW-1185">Reference proteome</keyword>
<dbReference type="InterPro" id="IPR055310">
    <property type="entry name" value="CEP112"/>
</dbReference>
<organism evidence="3 4">
    <name type="scientific">Blepharisma stoltei</name>
    <dbReference type="NCBI Taxonomy" id="1481888"/>
    <lineage>
        <taxon>Eukaryota</taxon>
        <taxon>Sar</taxon>
        <taxon>Alveolata</taxon>
        <taxon>Ciliophora</taxon>
        <taxon>Postciliodesmatophora</taxon>
        <taxon>Heterotrichea</taxon>
        <taxon>Heterotrichida</taxon>
        <taxon>Blepharismidae</taxon>
        <taxon>Blepharisma</taxon>
    </lineage>
</organism>
<reference evidence="3" key="1">
    <citation type="submission" date="2021-09" db="EMBL/GenBank/DDBJ databases">
        <authorList>
            <consortium name="AG Swart"/>
            <person name="Singh M."/>
            <person name="Singh A."/>
            <person name="Seah K."/>
            <person name="Emmerich C."/>
        </authorList>
    </citation>
    <scope>NUCLEOTIDE SEQUENCE</scope>
    <source>
        <strain evidence="3">ATCC30299</strain>
    </source>
</reference>
<dbReference type="EMBL" id="CAJZBQ010000010">
    <property type="protein sequence ID" value="CAG9313238.1"/>
    <property type="molecule type" value="Genomic_DNA"/>
</dbReference>
<accession>A0AAU9IY29</accession>
<feature type="coiled-coil region" evidence="1">
    <location>
        <begin position="139"/>
        <end position="194"/>
    </location>
</feature>
<gene>
    <name evidence="3" type="ORF">BSTOLATCC_MIC8511</name>
</gene>
<comment type="caution">
    <text evidence="3">The sequence shown here is derived from an EMBL/GenBank/DDBJ whole genome shotgun (WGS) entry which is preliminary data.</text>
</comment>
<evidence type="ECO:0000313" key="3">
    <source>
        <dbReference type="EMBL" id="CAG9313238.1"/>
    </source>
</evidence>
<protein>
    <recommendedName>
        <fullName evidence="2">DUF4485 domain-containing protein</fullName>
    </recommendedName>
</protein>
<dbReference type="Proteomes" id="UP001162131">
    <property type="component" value="Unassembled WGS sequence"/>
</dbReference>
<dbReference type="AlphaFoldDB" id="A0AAU9IY29"/>
<evidence type="ECO:0000256" key="1">
    <source>
        <dbReference type="SAM" id="Coils"/>
    </source>
</evidence>
<name>A0AAU9IY29_9CILI</name>
<proteinExistence type="predicted"/>
<evidence type="ECO:0000313" key="4">
    <source>
        <dbReference type="Proteomes" id="UP001162131"/>
    </source>
</evidence>
<sequence length="269" mass="31411">MATHPLDEQFIIYMKDIKQESELLSKHEKIRVDLWCKKLSQATSNPIWKKNRNNYAKVLIYMIRKGRFEEPFHKMPPDGPLPKLPNLYIADISNLNFKKKPKADYNSPSFEMERDSANSTPEPFSILNQNISSSESGQIQTLKLELAKSKQREQQLRDELLASAKIINEQDELLNRLKKEISDLKNQKNEDFQSPKNFFSFLEDFQKETNRLSAETEAMFRDNIKLETPSKNIFGNESPSLDEIENSYREDDFLEGTFSPPGFYNPFTK</sequence>
<keyword evidence="1" id="KW-0175">Coiled coil</keyword>
<dbReference type="PANTHER" id="PTHR18871:SF2">
    <property type="entry name" value="CENTROSOMAL PROTEIN OF 112 KDA"/>
    <property type="match status" value="1"/>
</dbReference>
<dbReference type="Pfam" id="PF14846">
    <property type="entry name" value="DUF4485"/>
    <property type="match status" value="1"/>
</dbReference>
<dbReference type="InterPro" id="IPR027831">
    <property type="entry name" value="DUF4485"/>
</dbReference>
<evidence type="ECO:0000259" key="2">
    <source>
        <dbReference type="Pfam" id="PF14846"/>
    </source>
</evidence>
<dbReference type="PANTHER" id="PTHR18871">
    <property type="entry name" value="CENTROSOMAL PROTEIN OF 112 KDA"/>
    <property type="match status" value="1"/>
</dbReference>